<dbReference type="SFLD" id="SFLDG00358">
    <property type="entry name" value="Main_(cytGST)"/>
    <property type="match status" value="1"/>
</dbReference>
<evidence type="ECO:0000256" key="5">
    <source>
        <dbReference type="ARBA" id="ARBA00022490"/>
    </source>
</evidence>
<dbReference type="EMBL" id="VVIM01000009">
    <property type="protein sequence ID" value="KAB0793522.1"/>
    <property type="molecule type" value="Genomic_DNA"/>
</dbReference>
<dbReference type="SFLD" id="SFLDG01153">
    <property type="entry name" value="Main.4:_Theta-like"/>
    <property type="match status" value="1"/>
</dbReference>
<sequence>MSLKLYYDALSQPSRALLIFLKTTNIPFTGCVVNIGKGEHLTEQYKNEVSPFQKVPVIIHGDFHLTESVGILRYLCREFSVPDHFYPKDSKLQARVDEYLEWQHNNIRAGCSMYFRNKWLMPKITGEPSNEKTLAKYKCLMVDSIDTFERCWLQSNAFIAGDKISAADIWAACELEQPRMAGYDPAEGRPILSRWLSNVRAELNPYYEEAHKFLNKIVQLESKVVNAKL</sequence>
<evidence type="ECO:0000256" key="2">
    <source>
        <dbReference type="ARBA" id="ARBA00009899"/>
    </source>
</evidence>
<dbReference type="PROSITE" id="PS50405">
    <property type="entry name" value="GST_CTER"/>
    <property type="match status" value="1"/>
</dbReference>
<dbReference type="InterPro" id="IPR036282">
    <property type="entry name" value="Glutathione-S-Trfase_C_sf"/>
</dbReference>
<gene>
    <name evidence="10" type="ORF">PPYR_13142</name>
</gene>
<evidence type="ECO:0000256" key="3">
    <source>
        <dbReference type="ARBA" id="ARBA00011738"/>
    </source>
</evidence>
<dbReference type="InterPro" id="IPR004045">
    <property type="entry name" value="Glutathione_S-Trfase_N"/>
</dbReference>
<dbReference type="InterPro" id="IPR040075">
    <property type="entry name" value="GST_N_Theta"/>
</dbReference>
<evidence type="ECO:0000256" key="1">
    <source>
        <dbReference type="ARBA" id="ARBA00004496"/>
    </source>
</evidence>
<reference evidence="10 11" key="1">
    <citation type="journal article" date="2018" name="Elife">
        <title>Firefly genomes illuminate parallel origins of bioluminescence in beetles.</title>
        <authorList>
            <person name="Fallon T.R."/>
            <person name="Lower S.E."/>
            <person name="Chang C.H."/>
            <person name="Bessho-Uehara M."/>
            <person name="Martin G.J."/>
            <person name="Bewick A.J."/>
            <person name="Behringer M."/>
            <person name="Debat H.J."/>
            <person name="Wong I."/>
            <person name="Day J.C."/>
            <person name="Suvorov A."/>
            <person name="Silva C.J."/>
            <person name="Stanger-Hall K.F."/>
            <person name="Hall D.W."/>
            <person name="Schmitz R.J."/>
            <person name="Nelson D.R."/>
            <person name="Lewis S.M."/>
            <person name="Shigenobu S."/>
            <person name="Bybee S.M."/>
            <person name="Larracuente A.M."/>
            <person name="Oba Y."/>
            <person name="Weng J.K."/>
        </authorList>
    </citation>
    <scope>NUCLEOTIDE SEQUENCE [LARGE SCALE GENOMIC DNA]</scope>
    <source>
        <strain evidence="10">1611_PpyrPB1</strain>
        <tissue evidence="10">Whole body</tissue>
    </source>
</reference>
<keyword evidence="5" id="KW-0963">Cytoplasm</keyword>
<dbReference type="GO" id="GO:0005737">
    <property type="term" value="C:cytoplasm"/>
    <property type="evidence" value="ECO:0007669"/>
    <property type="project" value="UniProtKB-SubCell"/>
</dbReference>
<evidence type="ECO:0000259" key="8">
    <source>
        <dbReference type="PROSITE" id="PS50404"/>
    </source>
</evidence>
<dbReference type="PANTHER" id="PTHR43917:SF8">
    <property type="entry name" value="GH16740P-RELATED"/>
    <property type="match status" value="1"/>
</dbReference>
<dbReference type="PANTHER" id="PTHR43917">
    <property type="match status" value="1"/>
</dbReference>
<dbReference type="InterPro" id="IPR036249">
    <property type="entry name" value="Thioredoxin-like_sf"/>
</dbReference>
<keyword evidence="6" id="KW-0808">Transferase</keyword>
<name>A0A5N4A886_PHOPY</name>
<dbReference type="CDD" id="cd03050">
    <property type="entry name" value="GST_N_Theta"/>
    <property type="match status" value="1"/>
</dbReference>
<dbReference type="OrthoDB" id="422574at2759"/>
<dbReference type="PROSITE" id="PS50404">
    <property type="entry name" value="GST_NTER"/>
    <property type="match status" value="1"/>
</dbReference>
<evidence type="ECO:0000256" key="4">
    <source>
        <dbReference type="ARBA" id="ARBA00012452"/>
    </source>
</evidence>
<feature type="domain" description="GST N-terminal" evidence="8">
    <location>
        <begin position="1"/>
        <end position="83"/>
    </location>
</feature>
<dbReference type="SUPFAM" id="SSF52833">
    <property type="entry name" value="Thioredoxin-like"/>
    <property type="match status" value="1"/>
</dbReference>
<dbReference type="GO" id="GO:0004364">
    <property type="term" value="F:glutathione transferase activity"/>
    <property type="evidence" value="ECO:0007669"/>
    <property type="project" value="UniProtKB-EC"/>
</dbReference>
<dbReference type="SFLD" id="SFLDS00019">
    <property type="entry name" value="Glutathione_Transferase_(cytos"/>
    <property type="match status" value="1"/>
</dbReference>
<dbReference type="InterPro" id="IPR010987">
    <property type="entry name" value="Glutathione-S-Trfase_C-like"/>
</dbReference>
<dbReference type="FunFam" id="1.20.1050.10:FF:000008">
    <property type="entry name" value="Glutathione S-transferase theta-1"/>
    <property type="match status" value="1"/>
</dbReference>
<comment type="subunit">
    <text evidence="3">Homodimer.</text>
</comment>
<evidence type="ECO:0000256" key="7">
    <source>
        <dbReference type="ARBA" id="ARBA00047960"/>
    </source>
</evidence>
<dbReference type="InterPro" id="IPR004046">
    <property type="entry name" value="GST_C"/>
</dbReference>
<proteinExistence type="inferred from homology"/>
<dbReference type="Pfam" id="PF13417">
    <property type="entry name" value="GST_N_3"/>
    <property type="match status" value="1"/>
</dbReference>
<evidence type="ECO:0000256" key="6">
    <source>
        <dbReference type="ARBA" id="ARBA00022679"/>
    </source>
</evidence>
<protein>
    <recommendedName>
        <fullName evidence="4">glutathione transferase</fullName>
        <ecNumber evidence="4">2.5.1.18</ecNumber>
    </recommendedName>
</protein>
<dbReference type="InterPro" id="IPR040077">
    <property type="entry name" value="GST_C_Theta"/>
</dbReference>
<dbReference type="EC" id="2.5.1.18" evidence="4"/>
<evidence type="ECO:0000313" key="10">
    <source>
        <dbReference type="EMBL" id="KAB0793522.1"/>
    </source>
</evidence>
<evidence type="ECO:0000313" key="11">
    <source>
        <dbReference type="Proteomes" id="UP000327044"/>
    </source>
</evidence>
<dbReference type="FunFam" id="3.40.30.10:FF:000176">
    <property type="entry name" value="Glutathione S-transferase theta-1"/>
    <property type="match status" value="1"/>
</dbReference>
<dbReference type="AlphaFoldDB" id="A0A5N4A886"/>
<dbReference type="Proteomes" id="UP000327044">
    <property type="component" value="Unassembled WGS sequence"/>
</dbReference>
<dbReference type="Gene3D" id="3.40.30.10">
    <property type="entry name" value="Glutaredoxin"/>
    <property type="match status" value="1"/>
</dbReference>
<comment type="caution">
    <text evidence="10">The sequence shown here is derived from an EMBL/GenBank/DDBJ whole genome shotgun (WGS) entry which is preliminary data.</text>
</comment>
<dbReference type="CDD" id="cd03183">
    <property type="entry name" value="GST_C_Theta"/>
    <property type="match status" value="1"/>
</dbReference>
<accession>A0A5N4A886</accession>
<dbReference type="SUPFAM" id="SSF47616">
    <property type="entry name" value="GST C-terminal domain-like"/>
    <property type="match status" value="1"/>
</dbReference>
<dbReference type="InParanoid" id="A0A5N4A886"/>
<dbReference type="GO" id="GO:0006749">
    <property type="term" value="P:glutathione metabolic process"/>
    <property type="evidence" value="ECO:0007669"/>
    <property type="project" value="TreeGrafter"/>
</dbReference>
<dbReference type="Pfam" id="PF00043">
    <property type="entry name" value="GST_C"/>
    <property type="match status" value="1"/>
</dbReference>
<comment type="similarity">
    <text evidence="2">Belongs to the GST superfamily. Theta family.</text>
</comment>
<organism evidence="10 11">
    <name type="scientific">Photinus pyralis</name>
    <name type="common">Common eastern firefly</name>
    <name type="synonym">Lampyris pyralis</name>
    <dbReference type="NCBI Taxonomy" id="7054"/>
    <lineage>
        <taxon>Eukaryota</taxon>
        <taxon>Metazoa</taxon>
        <taxon>Ecdysozoa</taxon>
        <taxon>Arthropoda</taxon>
        <taxon>Hexapoda</taxon>
        <taxon>Insecta</taxon>
        <taxon>Pterygota</taxon>
        <taxon>Neoptera</taxon>
        <taxon>Endopterygota</taxon>
        <taxon>Coleoptera</taxon>
        <taxon>Polyphaga</taxon>
        <taxon>Elateriformia</taxon>
        <taxon>Elateroidea</taxon>
        <taxon>Lampyridae</taxon>
        <taxon>Lampyrinae</taxon>
        <taxon>Photinus</taxon>
    </lineage>
</organism>
<comment type="subcellular location">
    <subcellularLocation>
        <location evidence="1">Cytoplasm</location>
    </subcellularLocation>
</comment>
<feature type="domain" description="GST C-terminal" evidence="9">
    <location>
        <begin position="89"/>
        <end position="224"/>
    </location>
</feature>
<dbReference type="InterPro" id="IPR051369">
    <property type="entry name" value="GST_Theta"/>
</dbReference>
<evidence type="ECO:0000259" key="9">
    <source>
        <dbReference type="PROSITE" id="PS50405"/>
    </source>
</evidence>
<dbReference type="FunCoup" id="A0A5N4A886">
    <property type="interactions" value="686"/>
</dbReference>
<comment type="catalytic activity">
    <reaction evidence="7">
        <text>RX + glutathione = an S-substituted glutathione + a halide anion + H(+)</text>
        <dbReference type="Rhea" id="RHEA:16437"/>
        <dbReference type="ChEBI" id="CHEBI:15378"/>
        <dbReference type="ChEBI" id="CHEBI:16042"/>
        <dbReference type="ChEBI" id="CHEBI:17792"/>
        <dbReference type="ChEBI" id="CHEBI:57925"/>
        <dbReference type="ChEBI" id="CHEBI:90779"/>
        <dbReference type="EC" id="2.5.1.18"/>
    </reaction>
</comment>
<dbReference type="Gene3D" id="1.20.1050.10">
    <property type="match status" value="1"/>
</dbReference>
<keyword evidence="11" id="KW-1185">Reference proteome</keyword>
<dbReference type="InterPro" id="IPR040079">
    <property type="entry name" value="Glutathione_S-Trfase"/>
</dbReference>